<dbReference type="PROSITE" id="PS51257">
    <property type="entry name" value="PROKAR_LIPOPROTEIN"/>
    <property type="match status" value="1"/>
</dbReference>
<dbReference type="Pfam" id="PF00756">
    <property type="entry name" value="Esterase"/>
    <property type="match status" value="1"/>
</dbReference>
<keyword evidence="1" id="KW-0732">Signal</keyword>
<protein>
    <recommendedName>
        <fullName evidence="4">Esterase</fullName>
    </recommendedName>
</protein>
<evidence type="ECO:0000313" key="3">
    <source>
        <dbReference type="Proteomes" id="UP000007054"/>
    </source>
</evidence>
<evidence type="ECO:0000256" key="1">
    <source>
        <dbReference type="SAM" id="SignalP"/>
    </source>
</evidence>
<dbReference type="KEGG" id="rch:RUM_05900"/>
<dbReference type="RefSeq" id="WP_015557714.1">
    <property type="nucleotide sequence ID" value="NC_021039.1"/>
</dbReference>
<dbReference type="PATRIC" id="fig|213810.4.peg.497"/>
<name>D4LB12_RUMC1</name>
<organism evidence="2 3">
    <name type="scientific">Ruminococcus champanellensis (strain DSM 18848 / JCM 17042 / KCTC 15320 / 18P13)</name>
    <dbReference type="NCBI Taxonomy" id="213810"/>
    <lineage>
        <taxon>Bacteria</taxon>
        <taxon>Bacillati</taxon>
        <taxon>Bacillota</taxon>
        <taxon>Clostridia</taxon>
        <taxon>Eubacteriales</taxon>
        <taxon>Oscillospiraceae</taxon>
        <taxon>Ruminococcus</taxon>
    </lineage>
</organism>
<reference evidence="2" key="2">
    <citation type="submission" date="2010-03" db="EMBL/GenBank/DDBJ databases">
        <authorList>
            <person name="Pajon A."/>
        </authorList>
    </citation>
    <scope>NUCLEOTIDE SEQUENCE</scope>
    <source>
        <strain evidence="2">Type strain: 18P13</strain>
    </source>
</reference>
<accession>D4LB12</accession>
<feature type="signal peptide" evidence="1">
    <location>
        <begin position="1"/>
        <end position="28"/>
    </location>
</feature>
<feature type="chain" id="PRO_5003061296" description="Esterase" evidence="1">
    <location>
        <begin position="29"/>
        <end position="365"/>
    </location>
</feature>
<dbReference type="InterPro" id="IPR000801">
    <property type="entry name" value="Esterase-like"/>
</dbReference>
<dbReference type="STRING" id="213810.RUM_05900"/>
<dbReference type="InterPro" id="IPR029058">
    <property type="entry name" value="AB_hydrolase_fold"/>
</dbReference>
<dbReference type="HOGENOM" id="CLU_758379_0_0_9"/>
<dbReference type="EMBL" id="FP929052">
    <property type="protein sequence ID" value="CBL16807.1"/>
    <property type="molecule type" value="Genomic_DNA"/>
</dbReference>
<dbReference type="GeneID" id="83155402"/>
<sequence length="365" mass="41068">MKSMALIAASVLLLGCTGCSLSSGASQASGQAESIHSQVNPPPEDSSITLVNRMTKAERERTALTVFIAEEWDHAAQFLLERSLRLLRIYDEELGMEFTARIILPPGYDPRKKYPVMLDTDGIWRTGLVPQAPLQEHAPTILRDDGSNGVYYHMDDLWQLTSALSLRELMDGTNYEPVILVSLGFSRYPVEWQTERAKMQTILEKREALLHFITDNLMPRLGQEFPLCYERSTLCGYGTGALFSHYALFQADQYENQPFGGYLIADPTFQVYSQLKHDPAPDAWKSDFGCAQSHMDKFVMLRYSTRMPEDLASSQNADSDPDPIQQLTQRLVELSAPGSFEPIEGHYGSDVSGVLLEFLKEYYAI</sequence>
<dbReference type="Gene3D" id="3.40.50.1820">
    <property type="entry name" value="alpha/beta hydrolase"/>
    <property type="match status" value="1"/>
</dbReference>
<gene>
    <name evidence="2" type="ordered locus">RUM_05900</name>
</gene>
<proteinExistence type="predicted"/>
<evidence type="ECO:0000313" key="2">
    <source>
        <dbReference type="EMBL" id="CBL16807.1"/>
    </source>
</evidence>
<evidence type="ECO:0008006" key="4">
    <source>
        <dbReference type="Google" id="ProtNLM"/>
    </source>
</evidence>
<reference evidence="2" key="1">
    <citation type="submission" date="2010-03" db="EMBL/GenBank/DDBJ databases">
        <title>The genome sequence of Ruminococcus sp. 18P13.</title>
        <authorList>
            <consortium name="metaHIT consortium -- http://www.metahit.eu/"/>
            <person name="Pajon A."/>
            <person name="Turner K."/>
            <person name="Parkhill J."/>
            <person name="Bernalier A."/>
        </authorList>
    </citation>
    <scope>NUCLEOTIDE SEQUENCE [LARGE SCALE GENOMIC DNA]</scope>
    <source>
        <strain evidence="2">Type strain: 18P13</strain>
    </source>
</reference>
<dbReference type="BioCyc" id="RCHA213810:RUM_RS02850-MONOMER"/>
<dbReference type="Proteomes" id="UP000007054">
    <property type="component" value="Chromosome"/>
</dbReference>
<dbReference type="SUPFAM" id="SSF53474">
    <property type="entry name" value="alpha/beta-Hydrolases"/>
    <property type="match status" value="1"/>
</dbReference>
<keyword evidence="3" id="KW-1185">Reference proteome</keyword>
<dbReference type="AlphaFoldDB" id="D4LB12"/>